<dbReference type="InterPro" id="IPR013154">
    <property type="entry name" value="ADH-like_N"/>
</dbReference>
<evidence type="ECO:0000313" key="3">
    <source>
        <dbReference type="EMBL" id="SIT07196.1"/>
    </source>
</evidence>
<dbReference type="InterPro" id="IPR011032">
    <property type="entry name" value="GroES-like_sf"/>
</dbReference>
<keyword evidence="4" id="KW-1185">Reference proteome</keyword>
<dbReference type="Gene3D" id="3.90.180.10">
    <property type="entry name" value="Medium-chain alcohol dehydrogenases, catalytic domain"/>
    <property type="match status" value="2"/>
</dbReference>
<dbReference type="SUPFAM" id="SSF51735">
    <property type="entry name" value="NAD(P)-binding Rossmann-fold domains"/>
    <property type="match status" value="1"/>
</dbReference>
<gene>
    <name evidence="3" type="ORF">SAMN05421779_106163</name>
</gene>
<dbReference type="PANTHER" id="PTHR44154">
    <property type="entry name" value="QUINONE OXIDOREDUCTASE"/>
    <property type="match status" value="1"/>
</dbReference>
<dbReference type="Gene3D" id="3.40.50.720">
    <property type="entry name" value="NAD(P)-binding Rossmann-like Domain"/>
    <property type="match status" value="1"/>
</dbReference>
<dbReference type="AlphaFoldDB" id="A0A1N7P9K2"/>
<dbReference type="SUPFAM" id="SSF50129">
    <property type="entry name" value="GroES-like"/>
    <property type="match status" value="1"/>
</dbReference>
<name>A0A1N7P9K2_9PROT</name>
<dbReference type="SMART" id="SM00829">
    <property type="entry name" value="PKS_ER"/>
    <property type="match status" value="1"/>
</dbReference>
<dbReference type="NCBIfam" id="TIGR01751">
    <property type="entry name" value="crot-CoA-red"/>
    <property type="match status" value="1"/>
</dbReference>
<evidence type="ECO:0000259" key="2">
    <source>
        <dbReference type="SMART" id="SM00829"/>
    </source>
</evidence>
<dbReference type="RefSeq" id="WP_217696120.1">
    <property type="nucleotide sequence ID" value="NZ_FTOA01000006.1"/>
</dbReference>
<accession>A0A1N7P9K2</accession>
<protein>
    <submittedName>
        <fullName evidence="3">Crotonyl-CoA carboxylase/reductase</fullName>
    </submittedName>
</protein>
<dbReference type="InterPro" id="IPR010085">
    <property type="entry name" value="Crot_CoA_red"/>
</dbReference>
<organism evidence="3 4">
    <name type="scientific">Insolitispirillum peregrinum</name>
    <dbReference type="NCBI Taxonomy" id="80876"/>
    <lineage>
        <taxon>Bacteria</taxon>
        <taxon>Pseudomonadati</taxon>
        <taxon>Pseudomonadota</taxon>
        <taxon>Alphaproteobacteria</taxon>
        <taxon>Rhodospirillales</taxon>
        <taxon>Novispirillaceae</taxon>
        <taxon>Insolitispirillum</taxon>
    </lineage>
</organism>
<dbReference type="Pfam" id="PF08240">
    <property type="entry name" value="ADH_N"/>
    <property type="match status" value="1"/>
</dbReference>
<sequence>MSSPATMTAPATAAAVSPAPGIAAAVPPAVVASLLNDAETDVQDVLHRPLPATMRALVLLREDEQRMRSAPADKRHGFATLHYRDVPVPQPGVGEVLVAVMAASLNYNTLWSARHEPMSPFRYLGQFAQLEAANARHNVDYQVIGSDACGVVVQIGDGVTNCRPGDRVVIHPGVVNPQSPMVHADAVRDDHTRAWGFETNFGSLAEYCLVRASQLMPKPAHLSWEEAASLPLVNGTVYRMLVSDNGARLRLGESVLIWGGVGGLGSLAIQYVLRAGGHPIAVVSSPAKAELARALGCEAVIDRSAEGYRFVAADGSPNMRDMLRFRKQVRSLNHGRDPEIVFEHTGKETFATSVFVAAHGGRVVTCGSTSGFDHGYDNRYLWMHVKSIIGSHGANWYEAWQANDLVCRGLIVPTVSAVFPLAETRQGIEQMRSNTHVGKIAILCQAGQPGQGIEDPALRARVGEQRLMLFR</sequence>
<evidence type="ECO:0000256" key="1">
    <source>
        <dbReference type="ARBA" id="ARBA00022857"/>
    </source>
</evidence>
<reference evidence="3 4" key="1">
    <citation type="submission" date="2017-01" db="EMBL/GenBank/DDBJ databases">
        <authorList>
            <person name="Mah S.A."/>
            <person name="Swanson W.J."/>
            <person name="Moy G.W."/>
            <person name="Vacquier V.D."/>
        </authorList>
    </citation>
    <scope>NUCLEOTIDE SEQUENCE [LARGE SCALE GENOMIC DNA]</scope>
    <source>
        <strain evidence="3 4">DSM 11589</strain>
    </source>
</reference>
<keyword evidence="1" id="KW-0521">NADP</keyword>
<dbReference type="GO" id="GO:0043880">
    <property type="term" value="F:crotonyl-CoA reductase activity"/>
    <property type="evidence" value="ECO:0007669"/>
    <property type="project" value="InterPro"/>
</dbReference>
<evidence type="ECO:0000313" key="4">
    <source>
        <dbReference type="Proteomes" id="UP000185678"/>
    </source>
</evidence>
<dbReference type="PANTHER" id="PTHR44154:SF1">
    <property type="entry name" value="QUINONE OXIDOREDUCTASE"/>
    <property type="match status" value="1"/>
</dbReference>
<dbReference type="InterPro" id="IPR036291">
    <property type="entry name" value="NAD(P)-bd_dom_sf"/>
</dbReference>
<dbReference type="EMBL" id="FTOA01000006">
    <property type="protein sequence ID" value="SIT07196.1"/>
    <property type="molecule type" value="Genomic_DNA"/>
</dbReference>
<dbReference type="STRING" id="80876.SAMN05421779_106163"/>
<proteinExistence type="predicted"/>
<feature type="domain" description="Enoyl reductase (ER)" evidence="2">
    <location>
        <begin position="77"/>
        <end position="442"/>
    </location>
</feature>
<dbReference type="InterPro" id="IPR051603">
    <property type="entry name" value="Zinc-ADH_QOR/CCCR"/>
</dbReference>
<dbReference type="InterPro" id="IPR013149">
    <property type="entry name" value="ADH-like_C"/>
</dbReference>
<dbReference type="InterPro" id="IPR020843">
    <property type="entry name" value="ER"/>
</dbReference>
<dbReference type="Pfam" id="PF00107">
    <property type="entry name" value="ADH_zinc_N"/>
    <property type="match status" value="1"/>
</dbReference>
<dbReference type="Proteomes" id="UP000185678">
    <property type="component" value="Unassembled WGS sequence"/>
</dbReference>